<dbReference type="InterPro" id="IPR002898">
    <property type="entry name" value="MotA_ExbB_proton_chnl"/>
</dbReference>
<evidence type="ECO:0000256" key="8">
    <source>
        <dbReference type="RuleBase" id="RU004057"/>
    </source>
</evidence>
<dbReference type="InterPro" id="IPR050790">
    <property type="entry name" value="ExbB/TolQ_transport"/>
</dbReference>
<dbReference type="OrthoDB" id="175881at2"/>
<dbReference type="Pfam" id="PF10102">
    <property type="entry name" value="DUF2341"/>
    <property type="match status" value="1"/>
</dbReference>
<keyword evidence="6 9" id="KW-0472">Membrane</keyword>
<dbReference type="SMART" id="SM00282">
    <property type="entry name" value="LamG"/>
    <property type="match status" value="1"/>
</dbReference>
<keyword evidence="5 9" id="KW-1133">Transmembrane helix</keyword>
<proteinExistence type="inferred from homology"/>
<evidence type="ECO:0000313" key="12">
    <source>
        <dbReference type="EMBL" id="ABZ71233.1"/>
    </source>
</evidence>
<dbReference type="PANTHER" id="PTHR30625">
    <property type="entry name" value="PROTEIN TOLQ"/>
    <property type="match status" value="1"/>
</dbReference>
<feature type="transmembrane region" description="Helical" evidence="9">
    <location>
        <begin position="520"/>
        <end position="544"/>
    </location>
</feature>
<feature type="transmembrane region" description="Helical" evidence="9">
    <location>
        <begin position="481"/>
        <end position="514"/>
    </location>
</feature>
<evidence type="ECO:0000256" key="9">
    <source>
        <dbReference type="SAM" id="Phobius"/>
    </source>
</evidence>
<evidence type="ECO:0000256" key="6">
    <source>
        <dbReference type="ARBA" id="ARBA00023136"/>
    </source>
</evidence>
<dbReference type="EMBL" id="CP000927">
    <property type="protein sequence ID" value="ABZ71233.1"/>
    <property type="molecule type" value="Genomic_DNA"/>
</dbReference>
<dbReference type="InterPro" id="IPR006558">
    <property type="entry name" value="LamG-like"/>
</dbReference>
<dbReference type="InterPro" id="IPR001791">
    <property type="entry name" value="Laminin_G"/>
</dbReference>
<dbReference type="eggNOG" id="COG0811">
    <property type="taxonomic scope" value="Bacteria"/>
</dbReference>
<evidence type="ECO:0000256" key="3">
    <source>
        <dbReference type="ARBA" id="ARBA00022692"/>
    </source>
</evidence>
<dbReference type="InterPro" id="IPR013320">
    <property type="entry name" value="ConA-like_dom_sf"/>
</dbReference>
<evidence type="ECO:0000256" key="1">
    <source>
        <dbReference type="ARBA" id="ARBA00004651"/>
    </source>
</evidence>
<sequence length="585" mass="60891" precursor="true">MLMLAVTLALTVTAVPTGALAWWKKEWSYRTQIQVDTTASGVPISGSVGRAPLLLRLHTGNFRFEDAADNGADLRFVAADDKTPLAYHIESFDPLLGVATVWVDVPKFPVGAKQTIWMYYGNKTATAAIDTAGTFDPDYAAVYHFDTAAGVAPKDKTANGNDARTGPAAVDDGAVIGRGARFTGLAPMEVGASPSLTLAPGAPFTISAWVRPDALAGAVALLARREGNQALVLGLDQGAPFVEVSGQRIASTAALVQGRWSHLAVTSDGRTVTLYVDGHSTVSTPAATPALSGPIAIGGDAPGGVLAGFQGGLDELRLSKAARSAALIQMDAASQGAESKLTVFAGDEKQSGFGFGPFGVIVKSVTVDAWVIIGILGVMAAASFWVIWSKSMYVGSVDAANERFVKLFREQGDDFLALARGGEPRGVAQSSIYRIYRAGGDEITRRHLASGAMLRAEAIQVIRALMDATLVRENQRLSKSLVVLTIAISGGPFLGLLGTVVGVMITFAAIAAAGDVNVNAIAPGISAALLATVAGLGVAIPSLFGYNYILTRNKAVQANMIVFVDEFITRASERYSGEAFAAAAE</sequence>
<dbReference type="Pfam" id="PF13385">
    <property type="entry name" value="Laminin_G_3"/>
    <property type="match status" value="1"/>
</dbReference>
<dbReference type="Gene3D" id="2.60.120.200">
    <property type="match status" value="1"/>
</dbReference>
<feature type="transmembrane region" description="Helical" evidence="9">
    <location>
        <begin position="369"/>
        <end position="388"/>
    </location>
</feature>
<evidence type="ECO:0000256" key="2">
    <source>
        <dbReference type="ARBA" id="ARBA00022475"/>
    </source>
</evidence>
<name>B0T7P5_CAUSK</name>
<keyword evidence="3 9" id="KW-0812">Transmembrane</keyword>
<dbReference type="SUPFAM" id="SSF49899">
    <property type="entry name" value="Concanavalin A-like lectins/glucanases"/>
    <property type="match status" value="1"/>
</dbReference>
<reference evidence="12" key="1">
    <citation type="submission" date="2008-01" db="EMBL/GenBank/DDBJ databases">
        <title>Complete sequence of chromosome of Caulobacter sp. K31.</title>
        <authorList>
            <consortium name="US DOE Joint Genome Institute"/>
            <person name="Copeland A."/>
            <person name="Lucas S."/>
            <person name="Lapidus A."/>
            <person name="Barry K."/>
            <person name="Glavina del Rio T."/>
            <person name="Dalin E."/>
            <person name="Tice H."/>
            <person name="Pitluck S."/>
            <person name="Bruce D."/>
            <person name="Goodwin L."/>
            <person name="Thompson L.S."/>
            <person name="Brettin T."/>
            <person name="Detter J.C."/>
            <person name="Han C."/>
            <person name="Schmutz J."/>
            <person name="Larimer F."/>
            <person name="Land M."/>
            <person name="Hauser L."/>
            <person name="Kyrpides N."/>
            <person name="Kim E."/>
            <person name="Stephens C."/>
            <person name="Richardson P."/>
        </authorList>
    </citation>
    <scope>NUCLEOTIDE SEQUENCE [LARGE SCALE GENOMIC DNA]</scope>
    <source>
        <strain evidence="12">K31</strain>
    </source>
</reference>
<keyword evidence="2" id="KW-1003">Cell membrane</keyword>
<keyword evidence="7" id="KW-1015">Disulfide bond</keyword>
<evidence type="ECO:0000256" key="4">
    <source>
        <dbReference type="ARBA" id="ARBA00022729"/>
    </source>
</evidence>
<feature type="domain" description="Laminin G" evidence="10">
    <location>
        <begin position="202"/>
        <end position="321"/>
    </location>
</feature>
<feature type="domain" description="LamG-like jellyroll fold" evidence="11">
    <location>
        <begin position="202"/>
        <end position="326"/>
    </location>
</feature>
<keyword evidence="8" id="KW-0653">Protein transport</keyword>
<dbReference type="KEGG" id="cak:Caul_2105"/>
<gene>
    <name evidence="12" type="ordered locus">Caul_2105</name>
</gene>
<dbReference type="AlphaFoldDB" id="B0T7P5"/>
<dbReference type="GO" id="GO:0017038">
    <property type="term" value="P:protein import"/>
    <property type="evidence" value="ECO:0007669"/>
    <property type="project" value="TreeGrafter"/>
</dbReference>
<accession>B0T7P5</accession>
<keyword evidence="8" id="KW-0813">Transport</keyword>
<comment type="similarity">
    <text evidence="8">Belongs to the exbB/tolQ family.</text>
</comment>
<evidence type="ECO:0000259" key="11">
    <source>
        <dbReference type="SMART" id="SM00560"/>
    </source>
</evidence>
<dbReference type="STRING" id="366602.Caul_2105"/>
<dbReference type="SMART" id="SM00560">
    <property type="entry name" value="LamGL"/>
    <property type="match status" value="1"/>
</dbReference>
<evidence type="ECO:0000256" key="5">
    <source>
        <dbReference type="ARBA" id="ARBA00022989"/>
    </source>
</evidence>
<comment type="subcellular location">
    <subcellularLocation>
        <location evidence="1">Cell membrane</location>
        <topology evidence="1">Multi-pass membrane protein</topology>
    </subcellularLocation>
    <subcellularLocation>
        <location evidence="8">Membrane</location>
        <topology evidence="8">Multi-pass membrane protein</topology>
    </subcellularLocation>
</comment>
<protein>
    <submittedName>
        <fullName evidence="12">MotA/TolQ/ExbB proton channel</fullName>
    </submittedName>
</protein>
<organism evidence="12">
    <name type="scientific">Caulobacter sp. (strain K31)</name>
    <dbReference type="NCBI Taxonomy" id="366602"/>
    <lineage>
        <taxon>Bacteria</taxon>
        <taxon>Pseudomonadati</taxon>
        <taxon>Pseudomonadota</taxon>
        <taxon>Alphaproteobacteria</taxon>
        <taxon>Caulobacterales</taxon>
        <taxon>Caulobacteraceae</taxon>
        <taxon>Caulobacter</taxon>
    </lineage>
</organism>
<dbReference type="InterPro" id="IPR018765">
    <property type="entry name" value="DUF2341"/>
</dbReference>
<keyword evidence="4" id="KW-0732">Signal</keyword>
<dbReference type="PANTHER" id="PTHR30625:SF3">
    <property type="entry name" value="TOL-PAL SYSTEM PROTEIN TOLQ"/>
    <property type="match status" value="1"/>
</dbReference>
<dbReference type="Pfam" id="PF01618">
    <property type="entry name" value="MotA_ExbB"/>
    <property type="match status" value="1"/>
</dbReference>
<dbReference type="HOGENOM" id="CLU_455512_0_0_5"/>
<evidence type="ECO:0000259" key="10">
    <source>
        <dbReference type="SMART" id="SM00282"/>
    </source>
</evidence>
<dbReference type="GO" id="GO:0005886">
    <property type="term" value="C:plasma membrane"/>
    <property type="evidence" value="ECO:0007669"/>
    <property type="project" value="UniProtKB-SubCell"/>
</dbReference>
<evidence type="ECO:0000256" key="7">
    <source>
        <dbReference type="ARBA" id="ARBA00023157"/>
    </source>
</evidence>